<feature type="domain" description="Fungal lipase-type" evidence="2">
    <location>
        <begin position="237"/>
        <end position="338"/>
    </location>
</feature>
<reference evidence="3" key="1">
    <citation type="submission" date="2023-08" db="EMBL/GenBank/DDBJ databases">
        <authorList>
            <person name="Chen Y."/>
            <person name="Shah S."/>
            <person name="Dougan E. K."/>
            <person name="Thang M."/>
            <person name="Chan C."/>
        </authorList>
    </citation>
    <scope>NUCLEOTIDE SEQUENCE</scope>
</reference>
<evidence type="ECO:0000313" key="4">
    <source>
        <dbReference type="Proteomes" id="UP001178507"/>
    </source>
</evidence>
<feature type="signal peptide" evidence="1">
    <location>
        <begin position="1"/>
        <end position="18"/>
    </location>
</feature>
<accession>A0AA36HW87</accession>
<proteinExistence type="predicted"/>
<keyword evidence="1" id="KW-0732">Signal</keyword>
<dbReference type="Pfam" id="PF01764">
    <property type="entry name" value="Lipase_3"/>
    <property type="match status" value="1"/>
</dbReference>
<organism evidence="3 4">
    <name type="scientific">Effrenium voratum</name>
    <dbReference type="NCBI Taxonomy" id="2562239"/>
    <lineage>
        <taxon>Eukaryota</taxon>
        <taxon>Sar</taxon>
        <taxon>Alveolata</taxon>
        <taxon>Dinophyceae</taxon>
        <taxon>Suessiales</taxon>
        <taxon>Symbiodiniaceae</taxon>
        <taxon>Effrenium</taxon>
    </lineage>
</organism>
<evidence type="ECO:0000259" key="2">
    <source>
        <dbReference type="Pfam" id="PF01764"/>
    </source>
</evidence>
<evidence type="ECO:0000256" key="1">
    <source>
        <dbReference type="SAM" id="SignalP"/>
    </source>
</evidence>
<dbReference type="Proteomes" id="UP001178507">
    <property type="component" value="Unassembled WGS sequence"/>
</dbReference>
<dbReference type="AlphaFoldDB" id="A0AA36HW87"/>
<dbReference type="EMBL" id="CAUJNA010000395">
    <property type="protein sequence ID" value="CAJ1376452.1"/>
    <property type="molecule type" value="Genomic_DNA"/>
</dbReference>
<dbReference type="InterPro" id="IPR002921">
    <property type="entry name" value="Fungal_lipase-type"/>
</dbReference>
<dbReference type="GO" id="GO:0006629">
    <property type="term" value="P:lipid metabolic process"/>
    <property type="evidence" value="ECO:0007669"/>
    <property type="project" value="InterPro"/>
</dbReference>
<dbReference type="Gene3D" id="3.40.50.1820">
    <property type="entry name" value="alpha/beta hydrolase"/>
    <property type="match status" value="1"/>
</dbReference>
<keyword evidence="4" id="KW-1185">Reference proteome</keyword>
<comment type="caution">
    <text evidence="3">The sequence shown here is derived from an EMBL/GenBank/DDBJ whole genome shotgun (WGS) entry which is preliminary data.</text>
</comment>
<dbReference type="SUPFAM" id="SSF53474">
    <property type="entry name" value="alpha/beta-Hydrolases"/>
    <property type="match status" value="1"/>
</dbReference>
<gene>
    <name evidence="3" type="ORF">EVOR1521_LOCUS5519</name>
</gene>
<name>A0AA36HW87_9DINO</name>
<sequence length="363" mass="40888">MGPPWPWFVLFFSCVCSAHLLGVDDECTEDCSLGMLQVRAKTSAAAGLVHCVFTFGAVATSKAPLKDLSQPGQSFRGLRLYTENALPMNMRQADAGANLNEFYHAQVATLVLRKDQDSDFYPAPGRADLPRHYSHMPISDIGLHDMKEYIERLLIVQLNGKDAHGQKLFSNAYHFAYLAWGAYETQKDRNHRSWTMEELIHTNLPDWQLVAQHQHDTLEAVDNIWLTQNVNSLDCLIVFEGTHTFNQFFRNLNSSAGRKDGYCGFSDIHNGYVSKLHWLMKHVMPILRPQLAKCPKVGCTGHSLGGSLCHVFAACANSGRAGDPDYELQKWTAGSPELMPAVRQRPLSKDNFQLPTWLPKWVR</sequence>
<evidence type="ECO:0000313" key="3">
    <source>
        <dbReference type="EMBL" id="CAJ1376452.1"/>
    </source>
</evidence>
<feature type="chain" id="PRO_5041287373" description="Fungal lipase-type domain-containing protein" evidence="1">
    <location>
        <begin position="19"/>
        <end position="363"/>
    </location>
</feature>
<protein>
    <recommendedName>
        <fullName evidence="2">Fungal lipase-type domain-containing protein</fullName>
    </recommendedName>
</protein>
<dbReference type="InterPro" id="IPR029058">
    <property type="entry name" value="AB_hydrolase_fold"/>
</dbReference>